<organism evidence="2 3">
    <name type="scientific">Pseudogulbenkiania subflava DSM 22618</name>
    <dbReference type="NCBI Taxonomy" id="1123014"/>
    <lineage>
        <taxon>Bacteria</taxon>
        <taxon>Pseudomonadati</taxon>
        <taxon>Pseudomonadota</taxon>
        <taxon>Betaproteobacteria</taxon>
        <taxon>Neisseriales</taxon>
        <taxon>Chromobacteriaceae</taxon>
        <taxon>Pseudogulbenkiania</taxon>
    </lineage>
</organism>
<reference evidence="3" key="1">
    <citation type="submission" date="2017-04" db="EMBL/GenBank/DDBJ databases">
        <authorList>
            <person name="Varghese N."/>
            <person name="Submissions S."/>
        </authorList>
    </citation>
    <scope>NUCLEOTIDE SEQUENCE [LARGE SCALE GENOMIC DNA]</scope>
    <source>
        <strain evidence="3">DSM 22618</strain>
    </source>
</reference>
<name>A0A1Y6BI96_9NEIS</name>
<evidence type="ECO:0000256" key="1">
    <source>
        <dbReference type="SAM" id="SignalP"/>
    </source>
</evidence>
<dbReference type="Proteomes" id="UP000192920">
    <property type="component" value="Unassembled WGS sequence"/>
</dbReference>
<evidence type="ECO:0000313" key="3">
    <source>
        <dbReference type="Proteomes" id="UP000192920"/>
    </source>
</evidence>
<keyword evidence="3" id="KW-1185">Reference proteome</keyword>
<keyword evidence="1" id="KW-0732">Signal</keyword>
<feature type="chain" id="PRO_5012011944" description="Pilus biogenesis CpaD protein (Pilus_cpaD)" evidence="1">
    <location>
        <begin position="17"/>
        <end position="96"/>
    </location>
</feature>
<dbReference type="RefSeq" id="WP_085275657.1">
    <property type="nucleotide sequence ID" value="NZ_FXAG01000005.1"/>
</dbReference>
<dbReference type="PROSITE" id="PS51257">
    <property type="entry name" value="PROKAR_LIPOPROTEIN"/>
    <property type="match status" value="1"/>
</dbReference>
<evidence type="ECO:0000313" key="2">
    <source>
        <dbReference type="EMBL" id="SMF10855.1"/>
    </source>
</evidence>
<accession>A0A1Y6BI96</accession>
<dbReference type="AlphaFoldDB" id="A0A1Y6BI96"/>
<dbReference type="EMBL" id="FXAG01000005">
    <property type="protein sequence ID" value="SMF10855.1"/>
    <property type="molecule type" value="Genomic_DNA"/>
</dbReference>
<proteinExistence type="predicted"/>
<sequence>MQAYKLMITMSGTVLAVLLTGCSSTPYLDSHFGESVDMIKAQQTINPQASQNMDPVAGIDGKAGQEAIGRYYDSFKTPPSTANILTIDVLGGGGGK</sequence>
<dbReference type="STRING" id="1123014.SAMN02745746_01346"/>
<protein>
    <recommendedName>
        <fullName evidence="4">Pilus biogenesis CpaD protein (Pilus_cpaD)</fullName>
    </recommendedName>
</protein>
<feature type="signal peptide" evidence="1">
    <location>
        <begin position="1"/>
        <end position="16"/>
    </location>
</feature>
<gene>
    <name evidence="2" type="ORF">SAMN02745746_01346</name>
</gene>
<evidence type="ECO:0008006" key="4">
    <source>
        <dbReference type="Google" id="ProtNLM"/>
    </source>
</evidence>